<gene>
    <name evidence="2" type="ORF">HNQ86_000135</name>
    <name evidence="1" type="ORF">LF63_0110455</name>
</gene>
<protein>
    <submittedName>
        <fullName evidence="1">Uncharacterized protein</fullName>
    </submittedName>
</protein>
<reference evidence="1 3" key="1">
    <citation type="submission" date="2014-09" db="EMBL/GenBank/DDBJ databases">
        <title>Xanthomonadaceae 3.5X direct submission.</title>
        <authorList>
            <person name="Fang T."/>
            <person name="Wang H."/>
        </authorList>
    </citation>
    <scope>NUCLEOTIDE SEQUENCE [LARGE SCALE GENOMIC DNA]</scope>
    <source>
        <strain evidence="1 3">3.5X</strain>
    </source>
</reference>
<dbReference type="AlphaFoldDB" id="A0A099CVN8"/>
<accession>A0A099CVN8</accession>
<comment type="caution">
    <text evidence="1">The sequence shown here is derived from an EMBL/GenBank/DDBJ whole genome shotgun (WGS) entry which is preliminary data.</text>
</comment>
<dbReference type="EMBL" id="JACHET010000001">
    <property type="protein sequence ID" value="MBB6182790.1"/>
    <property type="molecule type" value="Genomic_DNA"/>
</dbReference>
<evidence type="ECO:0000313" key="2">
    <source>
        <dbReference type="EMBL" id="MBB6182790.1"/>
    </source>
</evidence>
<evidence type="ECO:0000313" key="3">
    <source>
        <dbReference type="Proteomes" id="UP000029708"/>
    </source>
</evidence>
<dbReference type="RefSeq" id="WP_043101595.1">
    <property type="nucleotide sequence ID" value="NZ_JACHET010000001.1"/>
</dbReference>
<dbReference type="Proteomes" id="UP000560000">
    <property type="component" value="Unassembled WGS sequence"/>
</dbReference>
<sequence>MHIRKQAGWLERWMRLVFALAQRLLTGIGAGHLPHVRLRMTNLRGFLAIVSPLRAYGLQGGVTRHAGQTARRGRGSRRQRGADIGITRKREMSRSGIIIALRGGRYLR</sequence>
<reference evidence="2 4" key="2">
    <citation type="submission" date="2020-08" db="EMBL/GenBank/DDBJ databases">
        <title>Genomic Encyclopedia of Type Strains, Phase IV (KMG-IV): sequencing the most valuable type-strain genomes for metagenomic binning, comparative biology and taxonomic classification.</title>
        <authorList>
            <person name="Goeker M."/>
        </authorList>
    </citation>
    <scope>NUCLEOTIDE SEQUENCE [LARGE SCALE GENOMIC DNA]</scope>
    <source>
        <strain evidence="2 4">DSM 107085</strain>
    </source>
</reference>
<dbReference type="EMBL" id="JROI01000011">
    <property type="protein sequence ID" value="KGI77682.1"/>
    <property type="molecule type" value="Genomic_DNA"/>
</dbReference>
<evidence type="ECO:0000313" key="1">
    <source>
        <dbReference type="EMBL" id="KGI77682.1"/>
    </source>
</evidence>
<organism evidence="1 3">
    <name type="scientific">Oleiagrimonas soli</name>
    <dbReference type="NCBI Taxonomy" id="1543381"/>
    <lineage>
        <taxon>Bacteria</taxon>
        <taxon>Pseudomonadati</taxon>
        <taxon>Pseudomonadota</taxon>
        <taxon>Gammaproteobacteria</taxon>
        <taxon>Lysobacterales</taxon>
        <taxon>Rhodanobacteraceae</taxon>
        <taxon>Oleiagrimonas</taxon>
    </lineage>
</organism>
<name>A0A099CVN8_9GAMM</name>
<keyword evidence="3" id="KW-1185">Reference proteome</keyword>
<evidence type="ECO:0000313" key="4">
    <source>
        <dbReference type="Proteomes" id="UP000560000"/>
    </source>
</evidence>
<proteinExistence type="predicted"/>
<dbReference type="HOGENOM" id="CLU_2194257_0_0_6"/>
<dbReference type="Proteomes" id="UP000029708">
    <property type="component" value="Unassembled WGS sequence"/>
</dbReference>